<accession>A0A482TXD7</accession>
<dbReference type="PROSITE" id="PS01174">
    <property type="entry name" value="LIPASE_GDXG_SER"/>
    <property type="match status" value="1"/>
</dbReference>
<evidence type="ECO:0000259" key="4">
    <source>
        <dbReference type="Pfam" id="PF07859"/>
    </source>
</evidence>
<proteinExistence type="inferred from homology"/>
<evidence type="ECO:0000313" key="6">
    <source>
        <dbReference type="Proteomes" id="UP000282800"/>
    </source>
</evidence>
<dbReference type="PROSITE" id="PS01173">
    <property type="entry name" value="LIPASE_GDXG_HIS"/>
    <property type="match status" value="1"/>
</dbReference>
<dbReference type="InterPro" id="IPR013094">
    <property type="entry name" value="AB_hydrolase_3"/>
</dbReference>
<organism evidence="5 6">
    <name type="scientific">Pseudomonas songnenensis</name>
    <dbReference type="NCBI Taxonomy" id="1176259"/>
    <lineage>
        <taxon>Bacteria</taxon>
        <taxon>Pseudomonadati</taxon>
        <taxon>Pseudomonadota</taxon>
        <taxon>Gammaproteobacteria</taxon>
        <taxon>Pseudomonadales</taxon>
        <taxon>Pseudomonadaceae</taxon>
        <taxon>Pseudomonas</taxon>
    </lineage>
</organism>
<evidence type="ECO:0000256" key="1">
    <source>
        <dbReference type="ARBA" id="ARBA00010515"/>
    </source>
</evidence>
<sequence length="313" mass="33716">MPLDPYLGKVLQTMAAAGRKPPHELPIQEGRAGYYAMTFGTRAPQQIVEIGSVENTEVQGAAGKLKARVYRPKTSGVKPTVVFFHGGGFVLGDLDTHDNMCRDICKSSDSVVIAVDYRLAPEAPFPAAVNDGLAATKWVLQHVADFGGSNTVGVAGDSAGGNLAAVVAQQLKAEGTKLAAQFLIYPALDNIEASYPSRTENAYGYFLEQDTLHWFIAQYAGDWEDIKDSRMTPIHAAHIADLPPAVIVSAEFDPLCDEAEVYGEKLRAAGVEVEMVRAEGMIHGFFDMGRWSPNAQAIIDKTSTAFGELLRNA</sequence>
<dbReference type="PANTHER" id="PTHR48081:SF8">
    <property type="entry name" value="ALPHA_BETA HYDROLASE FOLD-3 DOMAIN-CONTAINING PROTEIN-RELATED"/>
    <property type="match status" value="1"/>
</dbReference>
<dbReference type="OrthoDB" id="9806180at2"/>
<dbReference type="Pfam" id="PF07859">
    <property type="entry name" value="Abhydrolase_3"/>
    <property type="match status" value="1"/>
</dbReference>
<dbReference type="InterPro" id="IPR002168">
    <property type="entry name" value="Lipase_GDXG_HIS_AS"/>
</dbReference>
<reference evidence="5 6" key="1">
    <citation type="submission" date="2019-01" db="EMBL/GenBank/DDBJ databases">
        <title>High-quality draft genome of. Pseudomonas songnenensis str. L103, a full-fledged denitrifier isolated from 100 meters deep aquifer in a heavily nitrogen fertilized agricultural area.</title>
        <authorList>
            <person name="Liu M."/>
            <person name="Liu B."/>
        </authorList>
    </citation>
    <scope>NUCLEOTIDE SEQUENCE [LARGE SCALE GENOMIC DNA]</scope>
    <source>
        <strain evidence="5 6">L103</strain>
    </source>
</reference>
<gene>
    <name evidence="5" type="ORF">EJA06_022485</name>
</gene>
<dbReference type="RefSeq" id="WP_125898754.1">
    <property type="nucleotide sequence ID" value="NZ_RWYU02000014.1"/>
</dbReference>
<protein>
    <submittedName>
        <fullName evidence="5">Steryl acetyl hydrolase</fullName>
    </submittedName>
</protein>
<name>A0A482TXD7_9PSED</name>
<evidence type="ECO:0000256" key="2">
    <source>
        <dbReference type="ARBA" id="ARBA00022801"/>
    </source>
</evidence>
<dbReference type="GO" id="GO:0016787">
    <property type="term" value="F:hydrolase activity"/>
    <property type="evidence" value="ECO:0007669"/>
    <property type="project" value="UniProtKB-KW"/>
</dbReference>
<dbReference type="InterPro" id="IPR033140">
    <property type="entry name" value="Lipase_GDXG_put_SER_AS"/>
</dbReference>
<dbReference type="EMBL" id="RWYU02000014">
    <property type="protein sequence ID" value="RYJ58368.1"/>
    <property type="molecule type" value="Genomic_DNA"/>
</dbReference>
<dbReference type="SUPFAM" id="SSF53474">
    <property type="entry name" value="alpha/beta-Hydrolases"/>
    <property type="match status" value="1"/>
</dbReference>
<dbReference type="Proteomes" id="UP000282800">
    <property type="component" value="Unassembled WGS sequence"/>
</dbReference>
<dbReference type="InterPro" id="IPR029058">
    <property type="entry name" value="AB_hydrolase_fold"/>
</dbReference>
<dbReference type="AlphaFoldDB" id="A0A482TXD7"/>
<keyword evidence="2 5" id="KW-0378">Hydrolase</keyword>
<feature type="domain" description="Alpha/beta hydrolase fold-3" evidence="4">
    <location>
        <begin position="81"/>
        <end position="286"/>
    </location>
</feature>
<dbReference type="Gene3D" id="3.40.50.1820">
    <property type="entry name" value="alpha/beta hydrolase"/>
    <property type="match status" value="1"/>
</dbReference>
<evidence type="ECO:0000313" key="5">
    <source>
        <dbReference type="EMBL" id="RYJ58368.1"/>
    </source>
</evidence>
<dbReference type="InterPro" id="IPR050300">
    <property type="entry name" value="GDXG_lipolytic_enzyme"/>
</dbReference>
<evidence type="ECO:0000256" key="3">
    <source>
        <dbReference type="PROSITE-ProRule" id="PRU10038"/>
    </source>
</evidence>
<dbReference type="PANTHER" id="PTHR48081">
    <property type="entry name" value="AB HYDROLASE SUPERFAMILY PROTEIN C4A8.06C"/>
    <property type="match status" value="1"/>
</dbReference>
<comment type="caution">
    <text evidence="5">The sequence shown here is derived from an EMBL/GenBank/DDBJ whole genome shotgun (WGS) entry which is preliminary data.</text>
</comment>
<feature type="active site" evidence="3">
    <location>
        <position position="158"/>
    </location>
</feature>
<comment type="similarity">
    <text evidence="1">Belongs to the 'GDXG' lipolytic enzyme family.</text>
</comment>
<dbReference type="FunFam" id="3.40.50.1820:FF:000089">
    <property type="entry name" value="Alpha/beta hydrolase"/>
    <property type="match status" value="1"/>
</dbReference>